<dbReference type="SUPFAM" id="SSF103473">
    <property type="entry name" value="MFS general substrate transporter"/>
    <property type="match status" value="1"/>
</dbReference>
<dbReference type="GO" id="GO:0022857">
    <property type="term" value="F:transmembrane transporter activity"/>
    <property type="evidence" value="ECO:0007669"/>
    <property type="project" value="InterPro"/>
</dbReference>
<dbReference type="Pfam" id="PF07690">
    <property type="entry name" value="MFS_1"/>
    <property type="match status" value="1"/>
</dbReference>
<feature type="transmembrane region" description="Helical" evidence="5">
    <location>
        <begin position="48"/>
        <end position="65"/>
    </location>
</feature>
<keyword evidence="4 5" id="KW-0472">Membrane</keyword>
<evidence type="ECO:0000256" key="1">
    <source>
        <dbReference type="ARBA" id="ARBA00004651"/>
    </source>
</evidence>
<evidence type="ECO:0000313" key="7">
    <source>
        <dbReference type="EMBL" id="MCP2369549.1"/>
    </source>
</evidence>
<proteinExistence type="predicted"/>
<feature type="domain" description="Major facilitator superfamily (MFS) profile" evidence="6">
    <location>
        <begin position="15"/>
        <end position="394"/>
    </location>
</feature>
<feature type="transmembrane region" description="Helical" evidence="5">
    <location>
        <begin position="106"/>
        <end position="129"/>
    </location>
</feature>
<dbReference type="InterPro" id="IPR052714">
    <property type="entry name" value="MFS_Exporter"/>
</dbReference>
<organism evidence="7 8">
    <name type="scientific">Agromyces terreus</name>
    <dbReference type="NCBI Taxonomy" id="424795"/>
    <lineage>
        <taxon>Bacteria</taxon>
        <taxon>Bacillati</taxon>
        <taxon>Actinomycetota</taxon>
        <taxon>Actinomycetes</taxon>
        <taxon>Micrococcales</taxon>
        <taxon>Microbacteriaceae</taxon>
        <taxon>Agromyces</taxon>
    </lineage>
</organism>
<feature type="transmembrane region" description="Helical" evidence="5">
    <location>
        <begin position="211"/>
        <end position="234"/>
    </location>
</feature>
<dbReference type="Proteomes" id="UP001139722">
    <property type="component" value="Unassembled WGS sequence"/>
</dbReference>
<keyword evidence="8" id="KW-1185">Reference proteome</keyword>
<dbReference type="AlphaFoldDB" id="A0A9X2KAH4"/>
<name>A0A9X2KAH4_9MICO</name>
<dbReference type="InterPro" id="IPR020846">
    <property type="entry name" value="MFS_dom"/>
</dbReference>
<feature type="transmembrane region" description="Helical" evidence="5">
    <location>
        <begin position="20"/>
        <end position="42"/>
    </location>
</feature>
<keyword evidence="3 5" id="KW-1133">Transmembrane helix</keyword>
<dbReference type="EMBL" id="JAMZDY010000001">
    <property type="protein sequence ID" value="MCP2369549.1"/>
    <property type="molecule type" value="Genomic_DNA"/>
</dbReference>
<evidence type="ECO:0000256" key="3">
    <source>
        <dbReference type="ARBA" id="ARBA00022989"/>
    </source>
</evidence>
<evidence type="ECO:0000256" key="4">
    <source>
        <dbReference type="ARBA" id="ARBA00023136"/>
    </source>
</evidence>
<comment type="caution">
    <text evidence="7">The sequence shown here is derived from an EMBL/GenBank/DDBJ whole genome shotgun (WGS) entry which is preliminary data.</text>
</comment>
<evidence type="ECO:0000256" key="2">
    <source>
        <dbReference type="ARBA" id="ARBA00022692"/>
    </source>
</evidence>
<feature type="transmembrane region" description="Helical" evidence="5">
    <location>
        <begin position="303"/>
        <end position="321"/>
    </location>
</feature>
<comment type="subcellular location">
    <subcellularLocation>
        <location evidence="1">Cell membrane</location>
        <topology evidence="1">Multi-pass membrane protein</topology>
    </subcellularLocation>
</comment>
<evidence type="ECO:0000313" key="8">
    <source>
        <dbReference type="Proteomes" id="UP001139722"/>
    </source>
</evidence>
<feature type="transmembrane region" description="Helical" evidence="5">
    <location>
        <begin position="246"/>
        <end position="265"/>
    </location>
</feature>
<reference evidence="7" key="1">
    <citation type="submission" date="2022-06" db="EMBL/GenBank/DDBJ databases">
        <title>Sequencing the genomes of 1000 actinobacteria strains.</title>
        <authorList>
            <person name="Klenk H.-P."/>
        </authorList>
    </citation>
    <scope>NUCLEOTIDE SEQUENCE</scope>
    <source>
        <strain evidence="7">DSM 22016</strain>
    </source>
</reference>
<dbReference type="InterPro" id="IPR036259">
    <property type="entry name" value="MFS_trans_sf"/>
</dbReference>
<feature type="transmembrane region" description="Helical" evidence="5">
    <location>
        <begin position="342"/>
        <end position="365"/>
    </location>
</feature>
<accession>A0A9X2KAH4</accession>
<evidence type="ECO:0000256" key="5">
    <source>
        <dbReference type="SAM" id="Phobius"/>
    </source>
</evidence>
<protein>
    <submittedName>
        <fullName evidence="7">MFS family arabinose efflux permease</fullName>
    </submittedName>
</protein>
<feature type="transmembrane region" description="Helical" evidence="5">
    <location>
        <begin position="277"/>
        <end position="297"/>
    </location>
</feature>
<evidence type="ECO:0000259" key="6">
    <source>
        <dbReference type="PROSITE" id="PS50850"/>
    </source>
</evidence>
<gene>
    <name evidence="7" type="ORF">BJ978_000225</name>
</gene>
<dbReference type="GO" id="GO:0005886">
    <property type="term" value="C:plasma membrane"/>
    <property type="evidence" value="ECO:0007669"/>
    <property type="project" value="UniProtKB-SubCell"/>
</dbReference>
<feature type="transmembrane region" description="Helical" evidence="5">
    <location>
        <begin position="168"/>
        <end position="190"/>
    </location>
</feature>
<dbReference type="PANTHER" id="PTHR23531">
    <property type="entry name" value="QUINOLENE RESISTANCE PROTEIN NORA"/>
    <property type="match status" value="1"/>
</dbReference>
<feature type="transmembrane region" description="Helical" evidence="5">
    <location>
        <begin position="371"/>
        <end position="389"/>
    </location>
</feature>
<dbReference type="RefSeq" id="WP_232057619.1">
    <property type="nucleotide sequence ID" value="NZ_BAAANU010000038.1"/>
</dbReference>
<feature type="transmembrane region" description="Helical" evidence="5">
    <location>
        <begin position="141"/>
        <end position="162"/>
    </location>
</feature>
<dbReference type="Gene3D" id="1.20.1250.20">
    <property type="entry name" value="MFS general substrate transporter like domains"/>
    <property type="match status" value="1"/>
</dbReference>
<dbReference type="InterPro" id="IPR011701">
    <property type="entry name" value="MFS"/>
</dbReference>
<dbReference type="PANTHER" id="PTHR23531:SF1">
    <property type="entry name" value="QUINOLENE RESISTANCE PROTEIN NORA"/>
    <property type="match status" value="1"/>
</dbReference>
<sequence length="397" mass="39836">MTTTPAPSASVWRATGMPALLAVTALGFAGYAVLLPVAPLWAVEGGSGLVGAGWVTGLFMFATVAGQTMVPAALGRFGWAPVLVTGLVLLGLPAPLMLVSADLGPVLFWSGVRGLGFAVLTVAGSSAVAELIEPARRGRALGAWGLAIAGPQLVLLPLAPVVAEHLGYAPVFLAAAVPLLGIVPAVRLARHLAALPPHPTEHVHASQGARAAFVALFRPVAILIAVTLAGGALITFLPQMSGDEVLTAVALFGLTGMAALTRWLIGGPADRFSARALMWPLVLCTVAGLSLTAWAVVDAEATLGWALLGGAALVGVAYGGLQNLTLGEAFAAVGPRDTLLASAVWNIGFDAGTGVGAVVVGALAAGFSFPVALLAAAGVSLATLPLALVRRRVSLGR</sequence>
<keyword evidence="2 5" id="KW-0812">Transmembrane</keyword>
<dbReference type="PROSITE" id="PS50850">
    <property type="entry name" value="MFS"/>
    <property type="match status" value="1"/>
</dbReference>
<feature type="transmembrane region" description="Helical" evidence="5">
    <location>
        <begin position="77"/>
        <end position="100"/>
    </location>
</feature>